<dbReference type="GO" id="GO:0003682">
    <property type="term" value="F:chromatin binding"/>
    <property type="evidence" value="ECO:0007669"/>
    <property type="project" value="InterPro"/>
</dbReference>
<keyword evidence="9" id="KW-0460">Magnesium</keyword>
<evidence type="ECO:0000256" key="14">
    <source>
        <dbReference type="SAM" id="MobiDB-lite"/>
    </source>
</evidence>
<dbReference type="Gene3D" id="3.40.50.300">
    <property type="entry name" value="P-loop containing nucleotide triphosphate hydrolases"/>
    <property type="match status" value="1"/>
</dbReference>
<dbReference type="InterPro" id="IPR050311">
    <property type="entry name" value="ORC1/CDC6"/>
</dbReference>
<evidence type="ECO:0000256" key="2">
    <source>
        <dbReference type="ARBA" id="ARBA00008398"/>
    </source>
</evidence>
<keyword evidence="11 13" id="KW-0539">Nucleus</keyword>
<keyword evidence="7 13" id="KW-0547">Nucleotide-binding</keyword>
<comment type="function">
    <text evidence="13">Component of the origin recognition complex (ORC) that binds origins of replication. DNA-binding is ATP-dependent, however specific DNA sequences that define origins of replication have not been identified so far. ORC is required to assemble the pre-replication complex necessary to initiate DNA replication.</text>
</comment>
<dbReference type="GO" id="GO:0003688">
    <property type="term" value="F:DNA replication origin binding"/>
    <property type="evidence" value="ECO:0007669"/>
    <property type="project" value="TreeGrafter"/>
</dbReference>
<dbReference type="InterPro" id="IPR001025">
    <property type="entry name" value="BAH_dom"/>
</dbReference>
<dbReference type="Gene3D" id="2.30.30.490">
    <property type="match status" value="1"/>
</dbReference>
<dbReference type="FunFam" id="2.30.30.490:FF:000010">
    <property type="entry name" value="Origin recognition complex subunit 1"/>
    <property type="match status" value="1"/>
</dbReference>
<dbReference type="PANTHER" id="PTHR10763">
    <property type="entry name" value="CELL DIVISION CONTROL PROTEIN 6-RELATED"/>
    <property type="match status" value="1"/>
</dbReference>
<dbReference type="InterPro" id="IPR027417">
    <property type="entry name" value="P-loop_NTPase"/>
</dbReference>
<sequence length="933" mass="104587">MSKYFTRVRRRRCYSWAGAAQLRDRKLHNMHYGGLFMSSEENPKGTYISNGDYILVEGDDPDRPYVAKLLDLYDNGSRTQSRKHAVVQWFVRIEEVPRSKQKRLGREVHPQEIFLYDVPACDSDIDAETIIGTVQVKMLHPNASIQVKKAGEKELFAMLSWNGKTFQPLTCALTPEDKQKVATSPGSQNACPPKPRVSPEDGELDIICAVEVESGRVIRSSMKKRALEIESKHSASKYSHSKDRIAQRVTSVGGTPGARKKLQLSSPAKSPGSKLTKHDVLEQLFDDGDMSFLTLEPEAVKRKVAFSGLSDSPKKTRSDGGDIQQLNLAPLKPSKDSSLDKSIGLMPVKQTKDCNLFPNNEGRADRGTNSPLKLESKIESEGKRDRSCKTPQKQAATLRSNSTPLKRETPSRRCSVLSAKTVEILREEQEEPRKTTDTPRSVRKSAQRSSLRSRQQLKFLGVTDDTDEDEDFQPIKEAVESSSSEADEEKDQEDESKPTAAARKKTTAVPRTPVSSKKASLRTPAKTPSKNPVPRTPRTPRLATPRIPERNKPARNPSNVLEEARVRLHVSAVPESLPCREQEYQDIYNFVESKLLDGTGGCMYISGVPGTGKTATVHEVIRCLQRAADDDELPAFQYIEINGMKLTEPHQAYVQILKLLTGQKATADHAAALLEKRFSTPAPKRETTVLIVDELDLLWTRKQNVMYNLFDWPTRKQAKLIVLAIANTMDLPERIMMNRVASRLGLTRMSFQPYAYKQLQQIITSRLNHVKAFKDDAIQLVARKVAALSGDARRCLDICRRATEICEFSDNKNGISLVGMDHVVEALEEMFSSPYVIAVRNSSVLEQCFLRAVISEFRRSGLEEALFQQVYPQLVALCRIEGLQPPTMSETMAVCLRLGACRLLLVEPSKNDLLLRVRLNVSQDDIMYALKVE</sequence>
<evidence type="ECO:0000256" key="7">
    <source>
        <dbReference type="ARBA" id="ARBA00022741"/>
    </source>
</evidence>
<evidence type="ECO:0000256" key="5">
    <source>
        <dbReference type="ARBA" id="ARBA00022705"/>
    </source>
</evidence>
<evidence type="ECO:0000256" key="6">
    <source>
        <dbReference type="ARBA" id="ARBA00022723"/>
    </source>
</evidence>
<name>A0AAV7T0Y8_PLEWA</name>
<gene>
    <name evidence="16" type="ORF">NDU88_002063</name>
</gene>
<dbReference type="InterPro" id="IPR015163">
    <property type="entry name" value="Cdc6_C"/>
</dbReference>
<evidence type="ECO:0000256" key="11">
    <source>
        <dbReference type="ARBA" id="ARBA00023242"/>
    </source>
</evidence>
<feature type="region of interest" description="Disordered" evidence="14">
    <location>
        <begin position="309"/>
        <end position="556"/>
    </location>
</feature>
<keyword evidence="10 13" id="KW-0238">DNA-binding</keyword>
<dbReference type="GO" id="GO:0005664">
    <property type="term" value="C:nuclear origin of replication recognition complex"/>
    <property type="evidence" value="ECO:0007669"/>
    <property type="project" value="TreeGrafter"/>
</dbReference>
<proteinExistence type="inferred from homology"/>
<dbReference type="GO" id="GO:0046872">
    <property type="term" value="F:metal ion binding"/>
    <property type="evidence" value="ECO:0007669"/>
    <property type="project" value="UniProtKB-KW"/>
</dbReference>
<feature type="compositionally biased region" description="Basic and acidic residues" evidence="14">
    <location>
        <begin position="423"/>
        <end position="437"/>
    </location>
</feature>
<dbReference type="Pfam" id="PF00004">
    <property type="entry name" value="AAA"/>
    <property type="match status" value="1"/>
</dbReference>
<keyword evidence="6" id="KW-0479">Metal-binding</keyword>
<dbReference type="PANTHER" id="PTHR10763:SF23">
    <property type="entry name" value="ORIGIN RECOGNITION COMPLEX SUBUNIT 1"/>
    <property type="match status" value="1"/>
</dbReference>
<evidence type="ECO:0000256" key="8">
    <source>
        <dbReference type="ARBA" id="ARBA00022840"/>
    </source>
</evidence>
<evidence type="ECO:0000256" key="12">
    <source>
        <dbReference type="ARBA" id="ARBA00046605"/>
    </source>
</evidence>
<evidence type="ECO:0000313" key="17">
    <source>
        <dbReference type="Proteomes" id="UP001066276"/>
    </source>
</evidence>
<evidence type="ECO:0000313" key="16">
    <source>
        <dbReference type="EMBL" id="KAJ1170182.1"/>
    </source>
</evidence>
<dbReference type="Pfam" id="PF17872">
    <property type="entry name" value="AAA_lid_10"/>
    <property type="match status" value="1"/>
</dbReference>
<dbReference type="Proteomes" id="UP001066276">
    <property type="component" value="Chromosome 4_1"/>
</dbReference>
<feature type="domain" description="BAH" evidence="15">
    <location>
        <begin position="46"/>
        <end position="172"/>
    </location>
</feature>
<dbReference type="SMART" id="SM00439">
    <property type="entry name" value="BAH"/>
    <property type="match status" value="1"/>
</dbReference>
<comment type="subunit">
    <text evidence="12">Component of ORC, a complex composed of at least 6 subunits: ORC1, ORC2, ORC3, ORC4, ORC5 and ORC6. ORC is regulated in a cell-cycle dependent manner. It is sequentially assembled at the exit from anaphase of mitosis and disassembled as cells enter S phase. Interacts with CDC6 and KAT7/HBO1. Interacts with LRWD1 predominantly during the G1 phase and with less affinity during mitosis, when phosphorylated.</text>
</comment>
<accession>A0AAV7T0Y8</accession>
<dbReference type="EMBL" id="JANPWB010000007">
    <property type="protein sequence ID" value="KAJ1170182.1"/>
    <property type="molecule type" value="Genomic_DNA"/>
</dbReference>
<dbReference type="CDD" id="cd08768">
    <property type="entry name" value="Cdc6_C"/>
    <property type="match status" value="1"/>
</dbReference>
<comment type="subcellular location">
    <subcellularLocation>
        <location evidence="1 13">Nucleus</location>
    </subcellularLocation>
</comment>
<comment type="caution">
    <text evidence="16">The sequence shown here is derived from an EMBL/GenBank/DDBJ whole genome shotgun (WGS) entry which is preliminary data.</text>
</comment>
<dbReference type="InterPro" id="IPR041083">
    <property type="entry name" value="AAA_lid_10"/>
</dbReference>
<keyword evidence="5 13" id="KW-0235">DNA replication</keyword>
<dbReference type="SUPFAM" id="SSF52540">
    <property type="entry name" value="P-loop containing nucleoside triphosphate hydrolases"/>
    <property type="match status" value="1"/>
</dbReference>
<evidence type="ECO:0000256" key="13">
    <source>
        <dbReference type="RuleBase" id="RU365058"/>
    </source>
</evidence>
<dbReference type="CDD" id="cd00009">
    <property type="entry name" value="AAA"/>
    <property type="match status" value="1"/>
</dbReference>
<dbReference type="GO" id="GO:0006270">
    <property type="term" value="P:DNA replication initiation"/>
    <property type="evidence" value="ECO:0007669"/>
    <property type="project" value="TreeGrafter"/>
</dbReference>
<feature type="region of interest" description="Disordered" evidence="14">
    <location>
        <begin position="231"/>
        <end position="275"/>
    </location>
</feature>
<dbReference type="AlphaFoldDB" id="A0AAV7T0Y8"/>
<dbReference type="FunFam" id="1.10.8.60:FF:000062">
    <property type="entry name" value="Origin recognition complex subunit 1"/>
    <property type="match status" value="1"/>
</dbReference>
<dbReference type="GO" id="GO:0033314">
    <property type="term" value="P:mitotic DNA replication checkpoint signaling"/>
    <property type="evidence" value="ECO:0007669"/>
    <property type="project" value="TreeGrafter"/>
</dbReference>
<protein>
    <recommendedName>
        <fullName evidence="3 13">Origin recognition complex subunit 1</fullName>
    </recommendedName>
</protein>
<comment type="subunit">
    <text evidence="13">ORC is composed of six subunits.</text>
</comment>
<dbReference type="Pfam" id="PF09079">
    <property type="entry name" value="WHD_Cdc6"/>
    <property type="match status" value="1"/>
</dbReference>
<dbReference type="SMART" id="SM00382">
    <property type="entry name" value="AAA"/>
    <property type="match status" value="1"/>
</dbReference>
<comment type="similarity">
    <text evidence="2 13">Belongs to the ORC1 family.</text>
</comment>
<dbReference type="InterPro" id="IPR043151">
    <property type="entry name" value="BAH_sf"/>
</dbReference>
<dbReference type="GO" id="GO:0005524">
    <property type="term" value="F:ATP binding"/>
    <property type="evidence" value="ECO:0007669"/>
    <property type="project" value="UniProtKB-KW"/>
</dbReference>
<evidence type="ECO:0000256" key="3">
    <source>
        <dbReference type="ARBA" id="ARBA00019081"/>
    </source>
</evidence>
<evidence type="ECO:0000256" key="4">
    <source>
        <dbReference type="ARBA" id="ARBA00022553"/>
    </source>
</evidence>
<feature type="compositionally biased region" description="Low complexity" evidence="14">
    <location>
        <begin position="447"/>
        <end position="457"/>
    </location>
</feature>
<feature type="compositionally biased region" description="Basic and acidic residues" evidence="14">
    <location>
        <begin position="374"/>
        <end position="388"/>
    </location>
</feature>
<feature type="compositionally biased region" description="Acidic residues" evidence="14">
    <location>
        <begin position="485"/>
        <end position="494"/>
    </location>
</feature>
<dbReference type="InterPro" id="IPR003959">
    <property type="entry name" value="ATPase_AAA_core"/>
</dbReference>
<dbReference type="Gene3D" id="1.10.8.60">
    <property type="match status" value="1"/>
</dbReference>
<feature type="compositionally biased region" description="Polar residues" evidence="14">
    <location>
        <begin position="389"/>
        <end position="404"/>
    </location>
</feature>
<evidence type="ECO:0000256" key="10">
    <source>
        <dbReference type="ARBA" id="ARBA00023125"/>
    </source>
</evidence>
<keyword evidence="8 13" id="KW-0067">ATP-binding</keyword>
<evidence type="ECO:0000256" key="1">
    <source>
        <dbReference type="ARBA" id="ARBA00004123"/>
    </source>
</evidence>
<dbReference type="Pfam" id="PF01426">
    <property type="entry name" value="BAH"/>
    <property type="match status" value="1"/>
</dbReference>
<dbReference type="GO" id="GO:0016887">
    <property type="term" value="F:ATP hydrolysis activity"/>
    <property type="evidence" value="ECO:0007669"/>
    <property type="project" value="InterPro"/>
</dbReference>
<evidence type="ECO:0000256" key="9">
    <source>
        <dbReference type="ARBA" id="ARBA00022842"/>
    </source>
</evidence>
<evidence type="ECO:0000259" key="15">
    <source>
        <dbReference type="PROSITE" id="PS51038"/>
    </source>
</evidence>
<reference evidence="16" key="1">
    <citation type="journal article" date="2022" name="bioRxiv">
        <title>Sequencing and chromosome-scale assembly of the giantPleurodeles waltlgenome.</title>
        <authorList>
            <person name="Brown T."/>
            <person name="Elewa A."/>
            <person name="Iarovenko S."/>
            <person name="Subramanian E."/>
            <person name="Araus A.J."/>
            <person name="Petzold A."/>
            <person name="Susuki M."/>
            <person name="Suzuki K.-i.T."/>
            <person name="Hayashi T."/>
            <person name="Toyoda A."/>
            <person name="Oliveira C."/>
            <person name="Osipova E."/>
            <person name="Leigh N.D."/>
            <person name="Simon A."/>
            <person name="Yun M.H."/>
        </authorList>
    </citation>
    <scope>NUCLEOTIDE SEQUENCE</scope>
    <source>
        <strain evidence="16">20211129_DDA</strain>
        <tissue evidence="16">Liver</tissue>
    </source>
</reference>
<dbReference type="FunFam" id="3.40.50.300:FF:000199">
    <property type="entry name" value="Origin recognition complex subunit 1"/>
    <property type="match status" value="1"/>
</dbReference>
<dbReference type="PROSITE" id="PS51038">
    <property type="entry name" value="BAH"/>
    <property type="match status" value="1"/>
</dbReference>
<dbReference type="InterPro" id="IPR003593">
    <property type="entry name" value="AAA+_ATPase"/>
</dbReference>
<dbReference type="SMART" id="SM01074">
    <property type="entry name" value="Cdc6_C"/>
    <property type="match status" value="1"/>
</dbReference>
<keyword evidence="17" id="KW-1185">Reference proteome</keyword>
<organism evidence="16 17">
    <name type="scientific">Pleurodeles waltl</name>
    <name type="common">Iberian ribbed newt</name>
    <dbReference type="NCBI Taxonomy" id="8319"/>
    <lineage>
        <taxon>Eukaryota</taxon>
        <taxon>Metazoa</taxon>
        <taxon>Chordata</taxon>
        <taxon>Craniata</taxon>
        <taxon>Vertebrata</taxon>
        <taxon>Euteleostomi</taxon>
        <taxon>Amphibia</taxon>
        <taxon>Batrachia</taxon>
        <taxon>Caudata</taxon>
        <taxon>Salamandroidea</taxon>
        <taxon>Salamandridae</taxon>
        <taxon>Pleurodelinae</taxon>
        <taxon>Pleurodeles</taxon>
    </lineage>
</organism>
<keyword evidence="4" id="KW-0597">Phosphoprotein</keyword>